<feature type="domain" description="CR-type" evidence="8">
    <location>
        <begin position="141"/>
        <end position="222"/>
    </location>
</feature>
<protein>
    <submittedName>
        <fullName evidence="9">DJP1-like protein</fullName>
    </submittedName>
</protein>
<proteinExistence type="evidence at transcript level"/>
<evidence type="ECO:0000313" key="9">
    <source>
        <dbReference type="EMBL" id="AZL94404.1"/>
    </source>
</evidence>
<dbReference type="SUPFAM" id="SSF49493">
    <property type="entry name" value="HSP40/DnaJ peptide-binding domain"/>
    <property type="match status" value="2"/>
</dbReference>
<accession>A0A3S8V306</accession>
<dbReference type="Gene3D" id="1.10.287.110">
    <property type="entry name" value="DnaJ domain"/>
    <property type="match status" value="1"/>
</dbReference>
<dbReference type="GO" id="GO:0008270">
    <property type="term" value="F:zinc ion binding"/>
    <property type="evidence" value="ECO:0007669"/>
    <property type="project" value="UniProtKB-KW"/>
</dbReference>
<dbReference type="PROSITE" id="PS50076">
    <property type="entry name" value="DNAJ_2"/>
    <property type="match status" value="1"/>
</dbReference>
<keyword evidence="4 5" id="KW-0862">Zinc</keyword>
<feature type="zinc finger region" description="CR-type" evidence="5">
    <location>
        <begin position="141"/>
        <end position="222"/>
    </location>
</feature>
<feature type="region of interest" description="Disordered" evidence="6">
    <location>
        <begin position="392"/>
        <end position="421"/>
    </location>
</feature>
<dbReference type="PROSITE" id="PS00636">
    <property type="entry name" value="DNAJ_1"/>
    <property type="match status" value="1"/>
</dbReference>
<keyword evidence="3 5" id="KW-0863">Zinc-finger</keyword>
<dbReference type="InterPro" id="IPR036869">
    <property type="entry name" value="J_dom_sf"/>
</dbReference>
<dbReference type="GO" id="GO:0030544">
    <property type="term" value="F:Hsp70 protein binding"/>
    <property type="evidence" value="ECO:0007669"/>
    <property type="project" value="InterPro"/>
</dbReference>
<dbReference type="EMBL" id="MK266195">
    <property type="protein sequence ID" value="AZL94404.1"/>
    <property type="molecule type" value="mRNA"/>
</dbReference>
<dbReference type="GO" id="GO:0051082">
    <property type="term" value="F:unfolded protein binding"/>
    <property type="evidence" value="ECO:0007669"/>
    <property type="project" value="InterPro"/>
</dbReference>
<evidence type="ECO:0000259" key="8">
    <source>
        <dbReference type="PROSITE" id="PS51188"/>
    </source>
</evidence>
<dbReference type="Pfam" id="PF00226">
    <property type="entry name" value="DnaJ"/>
    <property type="match status" value="1"/>
</dbReference>
<dbReference type="Gene3D" id="2.10.230.10">
    <property type="entry name" value="Heat shock protein DnaJ, cysteine-rich domain"/>
    <property type="match status" value="1"/>
</dbReference>
<evidence type="ECO:0000256" key="3">
    <source>
        <dbReference type="ARBA" id="ARBA00022771"/>
    </source>
</evidence>
<feature type="domain" description="J" evidence="7">
    <location>
        <begin position="27"/>
        <end position="88"/>
    </location>
</feature>
<dbReference type="InterPro" id="IPR044713">
    <property type="entry name" value="DNJA1/2-like"/>
</dbReference>
<evidence type="ECO:0000256" key="2">
    <source>
        <dbReference type="ARBA" id="ARBA00022737"/>
    </source>
</evidence>
<dbReference type="PANTHER" id="PTHR43888">
    <property type="entry name" value="DNAJ-LIKE-2, ISOFORM A-RELATED"/>
    <property type="match status" value="1"/>
</dbReference>
<dbReference type="Gene3D" id="2.60.260.20">
    <property type="entry name" value="Urease metallochaperone UreE, N-terminal domain"/>
    <property type="match status" value="2"/>
</dbReference>
<dbReference type="PROSITE" id="PS51188">
    <property type="entry name" value="ZF_CR"/>
    <property type="match status" value="1"/>
</dbReference>
<dbReference type="InterPro" id="IPR008971">
    <property type="entry name" value="HSP40/DnaJ_pept-bd"/>
</dbReference>
<dbReference type="PRINTS" id="PR00625">
    <property type="entry name" value="JDOMAIN"/>
</dbReference>
<dbReference type="CDD" id="cd10719">
    <property type="entry name" value="DnaJ_zf"/>
    <property type="match status" value="1"/>
</dbReference>
<keyword evidence="2" id="KW-0677">Repeat</keyword>
<dbReference type="CDD" id="cd10747">
    <property type="entry name" value="DnaJ_C"/>
    <property type="match status" value="1"/>
</dbReference>
<keyword evidence="1 5" id="KW-0479">Metal-binding</keyword>
<dbReference type="FunFam" id="2.60.260.20:FF:000003">
    <property type="entry name" value="DnaJ subfamily A member 2"/>
    <property type="match status" value="1"/>
</dbReference>
<dbReference type="InterPro" id="IPR001305">
    <property type="entry name" value="HSP_DnaJ_Cys-rich_dom"/>
</dbReference>
<evidence type="ECO:0000256" key="5">
    <source>
        <dbReference type="PROSITE-ProRule" id="PRU00546"/>
    </source>
</evidence>
<dbReference type="SUPFAM" id="SSF46565">
    <property type="entry name" value="Chaperone J-domain"/>
    <property type="match status" value="1"/>
</dbReference>
<dbReference type="GO" id="GO:0006457">
    <property type="term" value="P:protein folding"/>
    <property type="evidence" value="ECO:0007669"/>
    <property type="project" value="InterPro"/>
</dbReference>
<evidence type="ECO:0000256" key="4">
    <source>
        <dbReference type="ARBA" id="ARBA00022833"/>
    </source>
</evidence>
<dbReference type="InterPro" id="IPR036410">
    <property type="entry name" value="HSP_DnaJ_Cys-rich_dom_sf"/>
</dbReference>
<dbReference type="InterPro" id="IPR002939">
    <property type="entry name" value="DnaJ_C"/>
</dbReference>
<evidence type="ECO:0000259" key="7">
    <source>
        <dbReference type="PROSITE" id="PS50076"/>
    </source>
</evidence>
<dbReference type="Pfam" id="PF01556">
    <property type="entry name" value="DnaJ_C"/>
    <property type="match status" value="1"/>
</dbReference>
<reference evidence="9" key="1">
    <citation type="journal article" date="2018" name="Genome Biol. Evol.">
        <title>Nephromyces encodes a urate metabolism pathway and predicted peroxisomes, demonstrating these are not ancient losses of apicomplexans.</title>
        <authorList>
            <person name="Paight C."/>
            <person name="Slamovits C.H."/>
            <person name="Saffo M.B."/>
            <person name="Lane C.E."/>
        </authorList>
    </citation>
    <scope>NUCLEOTIDE SEQUENCE</scope>
    <source>
        <strain evidence="9">Neph426</strain>
    </source>
</reference>
<evidence type="ECO:0000256" key="1">
    <source>
        <dbReference type="ARBA" id="ARBA00022723"/>
    </source>
</evidence>
<dbReference type="Pfam" id="PF00684">
    <property type="entry name" value="DnaJ_CXXCXGXG"/>
    <property type="match status" value="1"/>
</dbReference>
<sequence length="421" mass="47527">MHYFTSRNMGGDMGDKRRQQAPVDNNRLYDLLGINKNSSPSEIKKAYRSLAIKHHPDKGGDPEKFKEISQAYEVLNDPSKKKLYDQMGEAIFEKGEGVDEGYGGMFDFFFQPHKQANSNAKTRGDDIRSSLHVTLEHVYNGHIKKAAVNRTRNCQDCNGSGAFNDKISTCGICNGKGQIQELKQLGSMIQALTYPCKECEGKGVIIFEKCTKCSGSGTKTDRKILELFIEKGIPQDHQIFFYEEGNQGHNQIPGDIVFTIKIDDHKLFERKKNQLVMQKSILLADALLGVKFTIKHLDGRELLIQSTPGEIISPNKTKAVKDEGMPFWKHPFTKGHLFINFDIIFPVDHSLTNHVTSLIKKALPHEDYVNNSSNGEPEQHYLVNLDFEKSYSNDKKHEPQTEEGEDDEKYGGPSRVACPTQ</sequence>
<evidence type="ECO:0000256" key="6">
    <source>
        <dbReference type="SAM" id="MobiDB-lite"/>
    </source>
</evidence>
<name>A0A3S8V306_9APIC</name>
<dbReference type="CDD" id="cd06257">
    <property type="entry name" value="DnaJ"/>
    <property type="match status" value="1"/>
</dbReference>
<organism evidence="9">
    <name type="scientific">Nephromyces sp. MMRI</name>
    <dbReference type="NCBI Taxonomy" id="2496275"/>
    <lineage>
        <taxon>Eukaryota</taxon>
        <taxon>Sar</taxon>
        <taxon>Alveolata</taxon>
        <taxon>Apicomplexa</taxon>
        <taxon>Aconoidasida</taxon>
        <taxon>Nephromycida</taxon>
        <taxon>Nephromyces</taxon>
    </lineage>
</organism>
<dbReference type="SMART" id="SM00271">
    <property type="entry name" value="DnaJ"/>
    <property type="match status" value="1"/>
</dbReference>
<dbReference type="InterPro" id="IPR018253">
    <property type="entry name" value="DnaJ_domain_CS"/>
</dbReference>
<dbReference type="SUPFAM" id="SSF57938">
    <property type="entry name" value="DnaJ/Hsp40 cysteine-rich domain"/>
    <property type="match status" value="1"/>
</dbReference>
<feature type="region of interest" description="Disordered" evidence="6">
    <location>
        <begin position="1"/>
        <end position="22"/>
    </location>
</feature>
<dbReference type="FunFam" id="2.10.230.10:FF:000001">
    <property type="entry name" value="DnaJ subfamily A member 2"/>
    <property type="match status" value="1"/>
</dbReference>
<dbReference type="InterPro" id="IPR001623">
    <property type="entry name" value="DnaJ_domain"/>
</dbReference>
<dbReference type="AlphaFoldDB" id="A0A3S8V306"/>